<dbReference type="AlphaFoldDB" id="A0A427XMR8"/>
<dbReference type="PIRSF" id="PIRSF000097">
    <property type="entry name" value="AKR"/>
    <property type="match status" value="1"/>
</dbReference>
<keyword evidence="9" id="KW-1185">Reference proteome</keyword>
<evidence type="ECO:0000256" key="5">
    <source>
        <dbReference type="PIRSR" id="PIRSR000097-3"/>
    </source>
</evidence>
<evidence type="ECO:0000313" key="8">
    <source>
        <dbReference type="EMBL" id="RSH80044.1"/>
    </source>
</evidence>
<dbReference type="InterPro" id="IPR018170">
    <property type="entry name" value="Aldo/ket_reductase_CS"/>
</dbReference>
<dbReference type="InterPro" id="IPR036812">
    <property type="entry name" value="NAD(P)_OxRdtase_dom_sf"/>
</dbReference>
<reference evidence="8 9" key="1">
    <citation type="submission" date="2018-11" db="EMBL/GenBank/DDBJ databases">
        <title>Genome sequence of Apiotrichum porosum DSM 27194.</title>
        <authorList>
            <person name="Aliyu H."/>
            <person name="Gorte O."/>
            <person name="Ochsenreither K."/>
        </authorList>
    </citation>
    <scope>NUCLEOTIDE SEQUENCE [LARGE SCALE GENOMIC DNA]</scope>
    <source>
        <strain evidence="8 9">DSM 27194</strain>
    </source>
</reference>
<proteinExistence type="inferred from homology"/>
<dbReference type="OrthoDB" id="416253at2759"/>
<evidence type="ECO:0000259" key="7">
    <source>
        <dbReference type="Pfam" id="PF00248"/>
    </source>
</evidence>
<comment type="caution">
    <text evidence="8">The sequence shown here is derived from an EMBL/GenBank/DDBJ whole genome shotgun (WGS) entry which is preliminary data.</text>
</comment>
<dbReference type="Proteomes" id="UP000279236">
    <property type="component" value="Unassembled WGS sequence"/>
</dbReference>
<dbReference type="PROSITE" id="PS00062">
    <property type="entry name" value="ALDOKETO_REDUCTASE_2"/>
    <property type="match status" value="1"/>
</dbReference>
<dbReference type="CDD" id="cd19071">
    <property type="entry name" value="AKR_AKR1-5-like"/>
    <property type="match status" value="1"/>
</dbReference>
<evidence type="ECO:0000313" key="9">
    <source>
        <dbReference type="Proteomes" id="UP000279236"/>
    </source>
</evidence>
<comment type="similarity">
    <text evidence="1">Belongs to the aldo/keto reductase family.</text>
</comment>
<feature type="region of interest" description="Disordered" evidence="6">
    <location>
        <begin position="1"/>
        <end position="22"/>
    </location>
</feature>
<evidence type="ECO:0000256" key="3">
    <source>
        <dbReference type="PIRSR" id="PIRSR000097-1"/>
    </source>
</evidence>
<protein>
    <recommendedName>
        <fullName evidence="7">NADP-dependent oxidoreductase domain-containing protein</fullName>
    </recommendedName>
</protein>
<name>A0A427XMR8_9TREE</name>
<dbReference type="InterPro" id="IPR020471">
    <property type="entry name" value="AKR"/>
</dbReference>
<gene>
    <name evidence="8" type="ORF">EHS24_009717</name>
</gene>
<dbReference type="PRINTS" id="PR00069">
    <property type="entry name" value="ALDKETRDTASE"/>
</dbReference>
<dbReference type="RefSeq" id="XP_028475153.1">
    <property type="nucleotide sequence ID" value="XM_028624985.1"/>
</dbReference>
<evidence type="ECO:0000256" key="6">
    <source>
        <dbReference type="SAM" id="MobiDB-lite"/>
    </source>
</evidence>
<dbReference type="PROSITE" id="PS00063">
    <property type="entry name" value="ALDOKETO_REDUCTASE_3"/>
    <property type="match status" value="1"/>
</dbReference>
<feature type="domain" description="NADP-dependent oxidoreductase" evidence="7">
    <location>
        <begin position="56"/>
        <end position="298"/>
    </location>
</feature>
<organism evidence="8 9">
    <name type="scientific">Apiotrichum porosum</name>
    <dbReference type="NCBI Taxonomy" id="105984"/>
    <lineage>
        <taxon>Eukaryota</taxon>
        <taxon>Fungi</taxon>
        <taxon>Dikarya</taxon>
        <taxon>Basidiomycota</taxon>
        <taxon>Agaricomycotina</taxon>
        <taxon>Tremellomycetes</taxon>
        <taxon>Trichosporonales</taxon>
        <taxon>Trichosporonaceae</taxon>
        <taxon>Apiotrichum</taxon>
    </lineage>
</organism>
<dbReference type="EMBL" id="RSCE01000009">
    <property type="protein sequence ID" value="RSH80044.1"/>
    <property type="molecule type" value="Genomic_DNA"/>
</dbReference>
<keyword evidence="2" id="KW-0560">Oxidoreductase</keyword>
<feature type="active site" description="Proton donor" evidence="3">
    <location>
        <position position="79"/>
    </location>
</feature>
<dbReference type="PANTHER" id="PTHR43827">
    <property type="entry name" value="2,5-DIKETO-D-GLUCONIC ACID REDUCTASE"/>
    <property type="match status" value="1"/>
</dbReference>
<sequence>MPVLRSASKASKASESDTMQKSLGTAARLSLDSAVTLRSGHAMPRLGFGVYQARGDECKNSVTTAIKDGYRHIDSAQAYKNEKLVGAGVTASGVPRSSIFLTTKFMPGHSVPTEDEVYEHLTRSPSRIDLSAAAEGREAYIDLMLIHAPRPNEAARTVHWAALARAQKEGWIRDIGVSNFGVKHLAALPGPIPAVNQIELHPWCQQRDIVEYCQDKGIVVQAYCPIARAEPGKLSDPTLVSISEKHGKSATHVLLRWSLQKGFVPLPKSVTPARIKSNAEVYDFELDADDMARLDALDQGRAGCVSWNPVDTE</sequence>
<dbReference type="GO" id="GO:0016491">
    <property type="term" value="F:oxidoreductase activity"/>
    <property type="evidence" value="ECO:0007669"/>
    <property type="project" value="UniProtKB-KW"/>
</dbReference>
<evidence type="ECO:0000256" key="4">
    <source>
        <dbReference type="PIRSR" id="PIRSR000097-2"/>
    </source>
</evidence>
<dbReference type="GeneID" id="39594260"/>
<dbReference type="SUPFAM" id="SSF51430">
    <property type="entry name" value="NAD(P)-linked oxidoreductase"/>
    <property type="match status" value="1"/>
</dbReference>
<dbReference type="Pfam" id="PF00248">
    <property type="entry name" value="Aldo_ket_red"/>
    <property type="match status" value="1"/>
</dbReference>
<accession>A0A427XMR8</accession>
<feature type="compositionally biased region" description="Low complexity" evidence="6">
    <location>
        <begin position="1"/>
        <end position="13"/>
    </location>
</feature>
<dbReference type="PANTHER" id="PTHR43827:SF13">
    <property type="entry name" value="ALDO_KETO REDUCTASE FAMILY PROTEIN"/>
    <property type="match status" value="1"/>
</dbReference>
<feature type="binding site" evidence="4">
    <location>
        <position position="147"/>
    </location>
    <ligand>
        <name>substrate</name>
    </ligand>
</feature>
<dbReference type="Gene3D" id="3.20.20.100">
    <property type="entry name" value="NADP-dependent oxidoreductase domain"/>
    <property type="match status" value="1"/>
</dbReference>
<evidence type="ECO:0000256" key="1">
    <source>
        <dbReference type="ARBA" id="ARBA00007905"/>
    </source>
</evidence>
<dbReference type="InterPro" id="IPR023210">
    <property type="entry name" value="NADP_OxRdtase_dom"/>
</dbReference>
<evidence type="ECO:0000256" key="2">
    <source>
        <dbReference type="ARBA" id="ARBA00023002"/>
    </source>
</evidence>
<dbReference type="STRING" id="105984.A0A427XMR8"/>
<feature type="site" description="Lowers pKa of active site Tyr" evidence="5">
    <location>
        <position position="104"/>
    </location>
</feature>
<dbReference type="PROSITE" id="PS00798">
    <property type="entry name" value="ALDOKETO_REDUCTASE_1"/>
    <property type="match status" value="1"/>
</dbReference>
<dbReference type="FunFam" id="3.20.20.100:FF:000015">
    <property type="entry name" value="Oxidoreductase, aldo/keto reductase family"/>
    <property type="match status" value="1"/>
</dbReference>